<protein>
    <submittedName>
        <fullName evidence="3">Molybdenum cofactor cytidylyltransferase</fullName>
    </submittedName>
</protein>
<dbReference type="Gene3D" id="3.90.550.10">
    <property type="entry name" value="Spore Coat Polysaccharide Biosynthesis Protein SpsA, Chain A"/>
    <property type="match status" value="1"/>
</dbReference>
<organism evidence="3 4">
    <name type="scientific">Pollutimonas bauzanensis</name>
    <dbReference type="NCBI Taxonomy" id="658167"/>
    <lineage>
        <taxon>Bacteria</taxon>
        <taxon>Pseudomonadati</taxon>
        <taxon>Pseudomonadota</taxon>
        <taxon>Betaproteobacteria</taxon>
        <taxon>Burkholderiales</taxon>
        <taxon>Alcaligenaceae</taxon>
        <taxon>Pollutimonas</taxon>
    </lineage>
</organism>
<accession>A0A1M5WY11</accession>
<dbReference type="SUPFAM" id="SSF53448">
    <property type="entry name" value="Nucleotide-diphospho-sugar transferases"/>
    <property type="match status" value="1"/>
</dbReference>
<keyword evidence="1" id="KW-0460">Magnesium</keyword>
<proteinExistence type="predicted"/>
<dbReference type="PANTHER" id="PTHR43777">
    <property type="entry name" value="MOLYBDENUM COFACTOR CYTIDYLYLTRANSFERASE"/>
    <property type="match status" value="1"/>
</dbReference>
<evidence type="ECO:0000259" key="2">
    <source>
        <dbReference type="Pfam" id="PF12804"/>
    </source>
</evidence>
<dbReference type="InterPro" id="IPR025877">
    <property type="entry name" value="MobA-like_NTP_Trfase"/>
</dbReference>
<dbReference type="STRING" id="658167.SAMN04488135_10642"/>
<sequence length="188" mass="20303">MDTISAIILAAGRSRRFGRDKRWEPIDGVPMLLRTALMYKRMVPDTFVVLGPGDIEHERLLDEHGIESGKCPQAPAGMGNSLAYGIARRPRSLGWLVTPADLPFVQASTIQSILTSAGSHALAAPAYQGRRGHPVWLGQCHFEALRALSGPEGAKSILQAAAGKLYVVPVDDPGCVRDIDRPQDLDLS</sequence>
<dbReference type="AlphaFoldDB" id="A0A1M5WY11"/>
<dbReference type="InterPro" id="IPR029044">
    <property type="entry name" value="Nucleotide-diphossugar_trans"/>
</dbReference>
<dbReference type="PANTHER" id="PTHR43777:SF1">
    <property type="entry name" value="MOLYBDENUM COFACTOR CYTIDYLYLTRANSFERASE"/>
    <property type="match status" value="1"/>
</dbReference>
<dbReference type="OrthoDB" id="5298793at2"/>
<keyword evidence="3" id="KW-0808">Transferase</keyword>
<reference evidence="3 4" key="1">
    <citation type="submission" date="2016-11" db="EMBL/GenBank/DDBJ databases">
        <authorList>
            <person name="Jaros S."/>
            <person name="Januszkiewicz K."/>
            <person name="Wedrychowicz H."/>
        </authorList>
    </citation>
    <scope>NUCLEOTIDE SEQUENCE [LARGE SCALE GENOMIC DNA]</scope>
    <source>
        <strain evidence="3 4">CGMCC 1.10190</strain>
    </source>
</reference>
<gene>
    <name evidence="3" type="ORF">SAMN04488135_10642</name>
</gene>
<keyword evidence="4" id="KW-1185">Reference proteome</keyword>
<dbReference type="EMBL" id="FQXE01000006">
    <property type="protein sequence ID" value="SHH92546.1"/>
    <property type="molecule type" value="Genomic_DNA"/>
</dbReference>
<evidence type="ECO:0000313" key="3">
    <source>
        <dbReference type="EMBL" id="SHH92546.1"/>
    </source>
</evidence>
<dbReference type="Pfam" id="PF12804">
    <property type="entry name" value="NTP_transf_3"/>
    <property type="match status" value="1"/>
</dbReference>
<evidence type="ECO:0000313" key="4">
    <source>
        <dbReference type="Proteomes" id="UP000184226"/>
    </source>
</evidence>
<dbReference type="GO" id="GO:0016779">
    <property type="term" value="F:nucleotidyltransferase activity"/>
    <property type="evidence" value="ECO:0007669"/>
    <property type="project" value="UniProtKB-KW"/>
</dbReference>
<name>A0A1M5WY11_9BURK</name>
<dbReference type="RefSeq" id="WP_073103483.1">
    <property type="nucleotide sequence ID" value="NZ_FQXE01000006.1"/>
</dbReference>
<dbReference type="CDD" id="cd04182">
    <property type="entry name" value="GT_2_like_f"/>
    <property type="match status" value="1"/>
</dbReference>
<keyword evidence="3" id="KW-0548">Nucleotidyltransferase</keyword>
<dbReference type="Proteomes" id="UP000184226">
    <property type="component" value="Unassembled WGS sequence"/>
</dbReference>
<feature type="domain" description="MobA-like NTP transferase" evidence="2">
    <location>
        <begin position="6"/>
        <end position="160"/>
    </location>
</feature>
<evidence type="ECO:0000256" key="1">
    <source>
        <dbReference type="ARBA" id="ARBA00022842"/>
    </source>
</evidence>